<evidence type="ECO:0000313" key="4">
    <source>
        <dbReference type="Proteomes" id="UP000008744"/>
    </source>
</evidence>
<dbReference type="HOGENOM" id="CLU_1994972_0_0_1"/>
<evidence type="ECO:0000259" key="2">
    <source>
        <dbReference type="Pfam" id="PF23321"/>
    </source>
</evidence>
<organism evidence="4">
    <name type="scientific">Drosophila persimilis</name>
    <name type="common">Fruit fly</name>
    <dbReference type="NCBI Taxonomy" id="7234"/>
    <lineage>
        <taxon>Eukaryota</taxon>
        <taxon>Metazoa</taxon>
        <taxon>Ecdysozoa</taxon>
        <taxon>Arthropoda</taxon>
        <taxon>Hexapoda</taxon>
        <taxon>Insecta</taxon>
        <taxon>Pterygota</taxon>
        <taxon>Neoptera</taxon>
        <taxon>Endopterygota</taxon>
        <taxon>Diptera</taxon>
        <taxon>Brachycera</taxon>
        <taxon>Muscomorpha</taxon>
        <taxon>Ephydroidea</taxon>
        <taxon>Drosophilidae</taxon>
        <taxon>Drosophila</taxon>
        <taxon>Sophophora</taxon>
    </lineage>
</organism>
<dbReference type="PhylomeDB" id="B4GJ45"/>
<proteinExistence type="predicted"/>
<dbReference type="InterPro" id="IPR056264">
    <property type="entry name" value="R2_ABCA1-4-like"/>
</dbReference>
<feature type="domain" description="ABCA1-4-like C-terminal R2 regulatory" evidence="2">
    <location>
        <begin position="3"/>
        <end position="63"/>
    </location>
</feature>
<dbReference type="Proteomes" id="UP000008744">
    <property type="component" value="Unassembled WGS sequence"/>
</dbReference>
<reference evidence="3 4" key="1">
    <citation type="journal article" date="2007" name="Nature">
        <title>Evolution of genes and genomes on the Drosophila phylogeny.</title>
        <authorList>
            <consortium name="Drosophila 12 Genomes Consortium"/>
            <person name="Clark A.G."/>
            <person name="Eisen M.B."/>
            <person name="Smith D.R."/>
            <person name="Bergman C.M."/>
            <person name="Oliver B."/>
            <person name="Markow T.A."/>
            <person name="Kaufman T.C."/>
            <person name="Kellis M."/>
            <person name="Gelbart W."/>
            <person name="Iyer V.N."/>
            <person name="Pollard D.A."/>
            <person name="Sackton T.B."/>
            <person name="Larracuente A.M."/>
            <person name="Singh N.D."/>
            <person name="Abad J.P."/>
            <person name="Abt D.N."/>
            <person name="Adryan B."/>
            <person name="Aguade M."/>
            <person name="Akashi H."/>
            <person name="Anderson W.W."/>
            <person name="Aquadro C.F."/>
            <person name="Ardell D.H."/>
            <person name="Arguello R."/>
            <person name="Artieri C.G."/>
            <person name="Barbash D.A."/>
            <person name="Barker D."/>
            <person name="Barsanti P."/>
            <person name="Batterham P."/>
            <person name="Batzoglou S."/>
            <person name="Begun D."/>
            <person name="Bhutkar A."/>
            <person name="Blanco E."/>
            <person name="Bosak S.A."/>
            <person name="Bradley R.K."/>
            <person name="Brand A.D."/>
            <person name="Brent M.R."/>
            <person name="Brooks A.N."/>
            <person name="Brown R.H."/>
            <person name="Butlin R.K."/>
            <person name="Caggese C."/>
            <person name="Calvi B.R."/>
            <person name="Bernardo de Carvalho A."/>
            <person name="Caspi A."/>
            <person name="Castrezana S."/>
            <person name="Celniker S.E."/>
            <person name="Chang J.L."/>
            <person name="Chapple C."/>
            <person name="Chatterji S."/>
            <person name="Chinwalla A."/>
            <person name="Civetta A."/>
            <person name="Clifton S.W."/>
            <person name="Comeron J.M."/>
            <person name="Costello J.C."/>
            <person name="Coyne J.A."/>
            <person name="Daub J."/>
            <person name="David R.G."/>
            <person name="Delcher A.L."/>
            <person name="Delehaunty K."/>
            <person name="Do C.B."/>
            <person name="Ebling H."/>
            <person name="Edwards K."/>
            <person name="Eickbush T."/>
            <person name="Evans J.D."/>
            <person name="Filipski A."/>
            <person name="Findeiss S."/>
            <person name="Freyhult E."/>
            <person name="Fulton L."/>
            <person name="Fulton R."/>
            <person name="Garcia A.C."/>
            <person name="Gardiner A."/>
            <person name="Garfield D.A."/>
            <person name="Garvin B.E."/>
            <person name="Gibson G."/>
            <person name="Gilbert D."/>
            <person name="Gnerre S."/>
            <person name="Godfrey J."/>
            <person name="Good R."/>
            <person name="Gotea V."/>
            <person name="Gravely B."/>
            <person name="Greenberg A.J."/>
            <person name="Griffiths-Jones S."/>
            <person name="Gross S."/>
            <person name="Guigo R."/>
            <person name="Gustafson E.A."/>
            <person name="Haerty W."/>
            <person name="Hahn M.W."/>
            <person name="Halligan D.L."/>
            <person name="Halpern A.L."/>
            <person name="Halter G.M."/>
            <person name="Han M.V."/>
            <person name="Heger A."/>
            <person name="Hillier L."/>
            <person name="Hinrichs A.S."/>
            <person name="Holmes I."/>
            <person name="Hoskins R.A."/>
            <person name="Hubisz M.J."/>
            <person name="Hultmark D."/>
            <person name="Huntley M.A."/>
            <person name="Jaffe D.B."/>
            <person name="Jagadeeshan S."/>
            <person name="Jeck W.R."/>
            <person name="Johnson J."/>
            <person name="Jones C.D."/>
            <person name="Jordan W.C."/>
            <person name="Karpen G.H."/>
            <person name="Kataoka E."/>
            <person name="Keightley P.D."/>
            <person name="Kheradpour P."/>
            <person name="Kirkness E.F."/>
            <person name="Koerich L.B."/>
            <person name="Kristiansen K."/>
            <person name="Kudrna D."/>
            <person name="Kulathinal R.J."/>
            <person name="Kumar S."/>
            <person name="Kwok R."/>
            <person name="Lander E."/>
            <person name="Langley C.H."/>
            <person name="Lapoint R."/>
            <person name="Lazzaro B.P."/>
            <person name="Lee S.J."/>
            <person name="Levesque L."/>
            <person name="Li R."/>
            <person name="Lin C.F."/>
            <person name="Lin M.F."/>
            <person name="Lindblad-Toh K."/>
            <person name="Llopart A."/>
            <person name="Long M."/>
            <person name="Low L."/>
            <person name="Lozovsky E."/>
            <person name="Lu J."/>
            <person name="Luo M."/>
            <person name="Machado C.A."/>
            <person name="Makalowski W."/>
            <person name="Marzo M."/>
            <person name="Matsuda M."/>
            <person name="Matzkin L."/>
            <person name="McAllister B."/>
            <person name="McBride C.S."/>
            <person name="McKernan B."/>
            <person name="McKernan K."/>
            <person name="Mendez-Lago M."/>
            <person name="Minx P."/>
            <person name="Mollenhauer M.U."/>
            <person name="Montooth K."/>
            <person name="Mount S.M."/>
            <person name="Mu X."/>
            <person name="Myers E."/>
            <person name="Negre B."/>
            <person name="Newfeld S."/>
            <person name="Nielsen R."/>
            <person name="Noor M.A."/>
            <person name="O'Grady P."/>
            <person name="Pachter L."/>
            <person name="Papaceit M."/>
            <person name="Parisi M.J."/>
            <person name="Parisi M."/>
            <person name="Parts L."/>
            <person name="Pedersen J.S."/>
            <person name="Pesole G."/>
            <person name="Phillippy A.M."/>
            <person name="Ponting C.P."/>
            <person name="Pop M."/>
            <person name="Porcelli D."/>
            <person name="Powell J.R."/>
            <person name="Prohaska S."/>
            <person name="Pruitt K."/>
            <person name="Puig M."/>
            <person name="Quesneville H."/>
            <person name="Ram K.R."/>
            <person name="Rand D."/>
            <person name="Rasmussen M.D."/>
            <person name="Reed L.K."/>
            <person name="Reenan R."/>
            <person name="Reily A."/>
            <person name="Remington K.A."/>
            <person name="Rieger T.T."/>
            <person name="Ritchie M.G."/>
            <person name="Robin C."/>
            <person name="Rogers Y.H."/>
            <person name="Rohde C."/>
            <person name="Rozas J."/>
            <person name="Rubenfield M.J."/>
            <person name="Ruiz A."/>
            <person name="Russo S."/>
            <person name="Salzberg S.L."/>
            <person name="Sanchez-Gracia A."/>
            <person name="Saranga D.J."/>
            <person name="Sato H."/>
            <person name="Schaeffer S.W."/>
            <person name="Schatz M.C."/>
            <person name="Schlenke T."/>
            <person name="Schwartz R."/>
            <person name="Segarra C."/>
            <person name="Singh R.S."/>
            <person name="Sirot L."/>
            <person name="Sirota M."/>
            <person name="Sisneros N.B."/>
            <person name="Smith C.D."/>
            <person name="Smith T.F."/>
            <person name="Spieth J."/>
            <person name="Stage D.E."/>
            <person name="Stark A."/>
            <person name="Stephan W."/>
            <person name="Strausberg R.L."/>
            <person name="Strempel S."/>
            <person name="Sturgill D."/>
            <person name="Sutton G."/>
            <person name="Sutton G.G."/>
            <person name="Tao W."/>
            <person name="Teichmann S."/>
            <person name="Tobari Y.N."/>
            <person name="Tomimura Y."/>
            <person name="Tsolas J.M."/>
            <person name="Valente V.L."/>
            <person name="Venter E."/>
            <person name="Venter J.C."/>
            <person name="Vicario S."/>
            <person name="Vieira F.G."/>
            <person name="Vilella A.J."/>
            <person name="Villasante A."/>
            <person name="Walenz B."/>
            <person name="Wang J."/>
            <person name="Wasserman M."/>
            <person name="Watts T."/>
            <person name="Wilson D."/>
            <person name="Wilson R.K."/>
            <person name="Wing R.A."/>
            <person name="Wolfner M.F."/>
            <person name="Wong A."/>
            <person name="Wong G.K."/>
            <person name="Wu C.I."/>
            <person name="Wu G."/>
            <person name="Yamamoto D."/>
            <person name="Yang H.P."/>
            <person name="Yang S.P."/>
            <person name="Yorke J.A."/>
            <person name="Yoshida K."/>
            <person name="Zdobnov E."/>
            <person name="Zhang P."/>
            <person name="Zhang Y."/>
            <person name="Zimin A.V."/>
            <person name="Baldwin J."/>
            <person name="Abdouelleil A."/>
            <person name="Abdulkadir J."/>
            <person name="Abebe A."/>
            <person name="Abera B."/>
            <person name="Abreu J."/>
            <person name="Acer S.C."/>
            <person name="Aftuck L."/>
            <person name="Alexander A."/>
            <person name="An P."/>
            <person name="Anderson E."/>
            <person name="Anderson S."/>
            <person name="Arachi H."/>
            <person name="Azer M."/>
            <person name="Bachantsang P."/>
            <person name="Barry A."/>
            <person name="Bayul T."/>
            <person name="Berlin A."/>
            <person name="Bessette D."/>
            <person name="Bloom T."/>
            <person name="Blye J."/>
            <person name="Boguslavskiy L."/>
            <person name="Bonnet C."/>
            <person name="Boukhgalter B."/>
            <person name="Bourzgui I."/>
            <person name="Brown A."/>
            <person name="Cahill P."/>
            <person name="Channer S."/>
            <person name="Cheshatsang Y."/>
            <person name="Chuda L."/>
            <person name="Citroen M."/>
            <person name="Collymore A."/>
            <person name="Cooke P."/>
            <person name="Costello M."/>
            <person name="D'Aco K."/>
            <person name="Daza R."/>
            <person name="De Haan G."/>
            <person name="DeGray S."/>
            <person name="DeMaso C."/>
            <person name="Dhargay N."/>
            <person name="Dooley K."/>
            <person name="Dooley E."/>
            <person name="Doricent M."/>
            <person name="Dorje P."/>
            <person name="Dorjee K."/>
            <person name="Dupes A."/>
            <person name="Elong R."/>
            <person name="Falk J."/>
            <person name="Farina A."/>
            <person name="Faro S."/>
            <person name="Ferguson D."/>
            <person name="Fisher S."/>
            <person name="Foley C.D."/>
            <person name="Franke A."/>
            <person name="Friedrich D."/>
            <person name="Gadbois L."/>
            <person name="Gearin G."/>
            <person name="Gearin C.R."/>
            <person name="Giannoukos G."/>
            <person name="Goode T."/>
            <person name="Graham J."/>
            <person name="Grandbois E."/>
            <person name="Grewal S."/>
            <person name="Gyaltsen K."/>
            <person name="Hafez N."/>
            <person name="Hagos B."/>
            <person name="Hall J."/>
            <person name="Henson C."/>
            <person name="Hollinger A."/>
            <person name="Honan T."/>
            <person name="Huard M.D."/>
            <person name="Hughes L."/>
            <person name="Hurhula B."/>
            <person name="Husby M.E."/>
            <person name="Kamat A."/>
            <person name="Kanga B."/>
            <person name="Kashin S."/>
            <person name="Khazanovich D."/>
            <person name="Kisner P."/>
            <person name="Lance K."/>
            <person name="Lara M."/>
            <person name="Lee W."/>
            <person name="Lennon N."/>
            <person name="Letendre F."/>
            <person name="LeVine R."/>
            <person name="Lipovsky A."/>
            <person name="Liu X."/>
            <person name="Liu J."/>
            <person name="Liu S."/>
            <person name="Lokyitsang T."/>
            <person name="Lokyitsang Y."/>
            <person name="Lubonja R."/>
            <person name="Lui A."/>
            <person name="MacDonald P."/>
            <person name="Magnisalis V."/>
            <person name="Maru K."/>
            <person name="Matthews C."/>
            <person name="McCusker W."/>
            <person name="McDonough S."/>
            <person name="Mehta T."/>
            <person name="Meldrim J."/>
            <person name="Meneus L."/>
            <person name="Mihai O."/>
            <person name="Mihalev A."/>
            <person name="Mihova T."/>
            <person name="Mittelman R."/>
            <person name="Mlenga V."/>
            <person name="Montmayeur A."/>
            <person name="Mulrain L."/>
            <person name="Navidi A."/>
            <person name="Naylor J."/>
            <person name="Negash T."/>
            <person name="Nguyen T."/>
            <person name="Nguyen N."/>
            <person name="Nicol R."/>
            <person name="Norbu C."/>
            <person name="Norbu N."/>
            <person name="Novod N."/>
            <person name="O'Neill B."/>
            <person name="Osman S."/>
            <person name="Markiewicz E."/>
            <person name="Oyono O.L."/>
            <person name="Patti C."/>
            <person name="Phunkhang P."/>
            <person name="Pierre F."/>
            <person name="Priest M."/>
            <person name="Raghuraman S."/>
            <person name="Rege F."/>
            <person name="Reyes R."/>
            <person name="Rise C."/>
            <person name="Rogov P."/>
            <person name="Ross K."/>
            <person name="Ryan E."/>
            <person name="Settipalli S."/>
            <person name="Shea T."/>
            <person name="Sherpa N."/>
            <person name="Shi L."/>
            <person name="Shih D."/>
            <person name="Sparrow T."/>
            <person name="Spaulding J."/>
            <person name="Stalker J."/>
            <person name="Stange-Thomann N."/>
            <person name="Stavropoulos S."/>
            <person name="Stone C."/>
            <person name="Strader C."/>
            <person name="Tesfaye S."/>
            <person name="Thomson T."/>
            <person name="Thoulutsang Y."/>
            <person name="Thoulutsang D."/>
            <person name="Topham K."/>
            <person name="Topping I."/>
            <person name="Tsamla T."/>
            <person name="Vassiliev H."/>
            <person name="Vo A."/>
            <person name="Wangchuk T."/>
            <person name="Wangdi T."/>
            <person name="Weiand M."/>
            <person name="Wilkinson J."/>
            <person name="Wilson A."/>
            <person name="Yadav S."/>
            <person name="Young G."/>
            <person name="Yu Q."/>
            <person name="Zembek L."/>
            <person name="Zhong D."/>
            <person name="Zimmer A."/>
            <person name="Zwirko Z."/>
            <person name="Jaffe D.B."/>
            <person name="Alvarez P."/>
            <person name="Brockman W."/>
            <person name="Butler J."/>
            <person name="Chin C."/>
            <person name="Gnerre S."/>
            <person name="Grabherr M."/>
            <person name="Kleber M."/>
            <person name="Mauceli E."/>
            <person name="MacCallum I."/>
        </authorList>
    </citation>
    <scope>NUCLEOTIDE SEQUENCE [LARGE SCALE GENOMIC DNA]</scope>
    <source>
        <strain evidence="4">MSH-3 / Tucson 14011-0111.49</strain>
    </source>
</reference>
<dbReference type="KEGG" id="dpe:6593500"/>
<dbReference type="EMBL" id="CH479184">
    <property type="protein sequence ID" value="EDW37359.1"/>
    <property type="molecule type" value="Genomic_DNA"/>
</dbReference>
<protein>
    <submittedName>
        <fullName evidence="3">GL25570</fullName>
    </submittedName>
</protein>
<dbReference type="Pfam" id="PF23321">
    <property type="entry name" value="R1_ABCA1"/>
    <property type="match status" value="1"/>
</dbReference>
<accession>B4GJ45</accession>
<sequence>MAPTIQKIKNQMELDYPKASLEEEFGGRLTYHIPTAKHRWSSVFSYVERNRSPWKLADYSLTQPSLEDVFLDIAKKKTEEKNQQKNPNMQPGNSATNKLPASKSDQDTGNVVVENNGRTSRGTNT</sequence>
<dbReference type="OrthoDB" id="10255969at2759"/>
<gene>
    <name evidence="3" type="primary">Dper\GL25570</name>
    <name evidence="3" type="ORF">Dper_GL25570</name>
</gene>
<dbReference type="AlphaFoldDB" id="B4GJ45"/>
<dbReference type="eggNOG" id="KOG0059">
    <property type="taxonomic scope" value="Eukaryota"/>
</dbReference>
<name>B4GJ45_DROPE</name>
<feature type="compositionally biased region" description="Polar residues" evidence="1">
    <location>
        <begin position="116"/>
        <end position="125"/>
    </location>
</feature>
<evidence type="ECO:0000256" key="1">
    <source>
        <dbReference type="SAM" id="MobiDB-lite"/>
    </source>
</evidence>
<evidence type="ECO:0000313" key="3">
    <source>
        <dbReference type="EMBL" id="EDW37359.1"/>
    </source>
</evidence>
<feature type="region of interest" description="Disordered" evidence="1">
    <location>
        <begin position="77"/>
        <end position="125"/>
    </location>
</feature>
<keyword evidence="4" id="KW-1185">Reference proteome</keyword>
<feature type="compositionally biased region" description="Polar residues" evidence="1">
    <location>
        <begin position="87"/>
        <end position="99"/>
    </location>
</feature>